<gene>
    <name evidence="3" type="ORF">C6T65_30050</name>
</gene>
<keyword evidence="2" id="KW-0812">Transmembrane</keyword>
<proteinExistence type="predicted"/>
<name>A0A132DVN8_BURVI</name>
<evidence type="ECO:0000256" key="2">
    <source>
        <dbReference type="SAM" id="Phobius"/>
    </source>
</evidence>
<dbReference type="AlphaFoldDB" id="A0A132DVN8"/>
<dbReference type="EMBL" id="PVHK01000229">
    <property type="protein sequence ID" value="PRH38797.1"/>
    <property type="molecule type" value="Genomic_DNA"/>
</dbReference>
<evidence type="ECO:0000313" key="3">
    <source>
        <dbReference type="EMBL" id="PRH38797.1"/>
    </source>
</evidence>
<keyword evidence="2" id="KW-1133">Transmembrane helix</keyword>
<feature type="compositionally biased region" description="Low complexity" evidence="1">
    <location>
        <begin position="185"/>
        <end position="200"/>
    </location>
</feature>
<evidence type="ECO:0000256" key="1">
    <source>
        <dbReference type="SAM" id="MobiDB-lite"/>
    </source>
</evidence>
<feature type="transmembrane region" description="Helical" evidence="2">
    <location>
        <begin position="95"/>
        <end position="115"/>
    </location>
</feature>
<accession>A0A132DVN8</accession>
<organism evidence="3 4">
    <name type="scientific">Burkholderia vietnamiensis</name>
    <dbReference type="NCBI Taxonomy" id="60552"/>
    <lineage>
        <taxon>Bacteria</taxon>
        <taxon>Pseudomonadati</taxon>
        <taxon>Pseudomonadota</taxon>
        <taxon>Betaproteobacteria</taxon>
        <taxon>Burkholderiales</taxon>
        <taxon>Burkholderiaceae</taxon>
        <taxon>Burkholderia</taxon>
        <taxon>Burkholderia cepacia complex</taxon>
    </lineage>
</organism>
<evidence type="ECO:0000313" key="4">
    <source>
        <dbReference type="Proteomes" id="UP000237632"/>
    </source>
</evidence>
<dbReference type="RefSeq" id="WP_059623775.1">
    <property type="nucleotide sequence ID" value="NZ_CADFFQ010000022.1"/>
</dbReference>
<feature type="compositionally biased region" description="Basic and acidic residues" evidence="1">
    <location>
        <begin position="242"/>
        <end position="254"/>
    </location>
</feature>
<comment type="caution">
    <text evidence="3">The sequence shown here is derived from an EMBL/GenBank/DDBJ whole genome shotgun (WGS) entry which is preliminary data.</text>
</comment>
<feature type="region of interest" description="Disordered" evidence="1">
    <location>
        <begin position="166"/>
        <end position="254"/>
    </location>
</feature>
<protein>
    <submittedName>
        <fullName evidence="3">Uncharacterized protein</fullName>
    </submittedName>
</protein>
<sequence length="306" mass="32245">MIQPPAVPVEGKLALPRVAPLGGVPSFGREWTFRPASGAGRRTRCVATLTTSCVDIDAPHRACRWLPLTVEPPSVAPTADRSIVRTAGRPRDRRALHAACWSIGALGIIGALIAMHEPFPRFAPEPAREHAAVMQPHAAPAAAAVRVATTEPIAPNASVVVPAHPRAAAQPVPTSSEAAHRARDAATAPAPSPLASVAAADTPPHRSNIVRTLSAPRYASATTRPAATWPITGHTSQTASLDHPHRLPHPDASHDAADDLLTLIALADALQAELPARRATMPATGFDWTARLSHRRLTDAPDLFTR</sequence>
<reference evidence="3 4" key="1">
    <citation type="submission" date="2018-03" db="EMBL/GenBank/DDBJ databases">
        <authorList>
            <person name="Nguyen K."/>
            <person name="Fouts D."/>
            <person name="Sutton G."/>
        </authorList>
    </citation>
    <scope>NUCLEOTIDE SEQUENCE [LARGE SCALE GENOMIC DNA]</scope>
    <source>
        <strain evidence="3 4">AU3578</strain>
    </source>
</reference>
<keyword evidence="2" id="KW-0472">Membrane</keyword>
<dbReference type="Proteomes" id="UP000237632">
    <property type="component" value="Unassembled WGS sequence"/>
</dbReference>